<protein>
    <submittedName>
        <fullName evidence="4">D-alanyl-D-alanine carboxypeptidase/D-alanyl-D-alanine-endopeptidase</fullName>
    </submittedName>
</protein>
<evidence type="ECO:0000256" key="1">
    <source>
        <dbReference type="ARBA" id="ARBA00006096"/>
    </source>
</evidence>
<dbReference type="Gene3D" id="3.40.710.10">
    <property type="entry name" value="DD-peptidase/beta-lactamase superfamily"/>
    <property type="match status" value="2"/>
</dbReference>
<keyword evidence="2" id="KW-0378">Hydrolase</keyword>
<evidence type="ECO:0000313" key="4">
    <source>
        <dbReference type="EMBL" id="PWQ94640.1"/>
    </source>
</evidence>
<dbReference type="AlphaFoldDB" id="A0A317CEC2"/>
<dbReference type="NCBIfam" id="TIGR00666">
    <property type="entry name" value="PBP4"/>
    <property type="match status" value="1"/>
</dbReference>
<dbReference type="GO" id="GO:0006508">
    <property type="term" value="P:proteolysis"/>
    <property type="evidence" value="ECO:0007669"/>
    <property type="project" value="InterPro"/>
</dbReference>
<organism evidence="4 5">
    <name type="scientific">Leucothrix arctica</name>
    <dbReference type="NCBI Taxonomy" id="1481894"/>
    <lineage>
        <taxon>Bacteria</taxon>
        <taxon>Pseudomonadati</taxon>
        <taxon>Pseudomonadota</taxon>
        <taxon>Gammaproteobacteria</taxon>
        <taxon>Thiotrichales</taxon>
        <taxon>Thiotrichaceae</taxon>
        <taxon>Leucothrix</taxon>
    </lineage>
</organism>
<accession>A0A317CEC2</accession>
<dbReference type="InterPro" id="IPR000667">
    <property type="entry name" value="Peptidase_S13"/>
</dbReference>
<dbReference type="PRINTS" id="PR00922">
    <property type="entry name" value="DADACBPTASE3"/>
</dbReference>
<feature type="signal peptide" evidence="3">
    <location>
        <begin position="1"/>
        <end position="26"/>
    </location>
</feature>
<dbReference type="GO" id="GO:0004185">
    <property type="term" value="F:serine-type carboxypeptidase activity"/>
    <property type="evidence" value="ECO:0007669"/>
    <property type="project" value="InterPro"/>
</dbReference>
<keyword evidence="4" id="KW-0645">Protease</keyword>
<feature type="chain" id="PRO_5016299640" evidence="3">
    <location>
        <begin position="27"/>
        <end position="501"/>
    </location>
</feature>
<reference evidence="4 5" key="1">
    <citation type="submission" date="2018-05" db="EMBL/GenBank/DDBJ databases">
        <title>Leucothrix arctica sp. nov., isolated from Arctic seawater.</title>
        <authorList>
            <person name="Choi A."/>
            <person name="Baek K."/>
        </authorList>
    </citation>
    <scope>NUCLEOTIDE SEQUENCE [LARGE SCALE GENOMIC DNA]</scope>
    <source>
        <strain evidence="4 5">IMCC9719</strain>
    </source>
</reference>
<evidence type="ECO:0000256" key="3">
    <source>
        <dbReference type="SAM" id="SignalP"/>
    </source>
</evidence>
<keyword evidence="5" id="KW-1185">Reference proteome</keyword>
<proteinExistence type="inferred from homology"/>
<dbReference type="Gene3D" id="3.50.80.20">
    <property type="entry name" value="D-Ala-D-Ala carboxypeptidase C, peptidase S13"/>
    <property type="match status" value="1"/>
</dbReference>
<dbReference type="EMBL" id="QGKL01000039">
    <property type="protein sequence ID" value="PWQ94640.1"/>
    <property type="molecule type" value="Genomic_DNA"/>
</dbReference>
<comment type="similarity">
    <text evidence="1">Belongs to the peptidase S13 family.</text>
</comment>
<dbReference type="SUPFAM" id="SSF56601">
    <property type="entry name" value="beta-lactamase/transpeptidase-like"/>
    <property type="match status" value="1"/>
</dbReference>
<dbReference type="Pfam" id="PF02113">
    <property type="entry name" value="Peptidase_S13"/>
    <property type="match status" value="1"/>
</dbReference>
<dbReference type="GO" id="GO:0000270">
    <property type="term" value="P:peptidoglycan metabolic process"/>
    <property type="evidence" value="ECO:0007669"/>
    <property type="project" value="TreeGrafter"/>
</dbReference>
<dbReference type="Proteomes" id="UP000245506">
    <property type="component" value="Unassembled WGS sequence"/>
</dbReference>
<dbReference type="InterPro" id="IPR012338">
    <property type="entry name" value="Beta-lactam/transpept-like"/>
</dbReference>
<comment type="caution">
    <text evidence="4">The sequence shown here is derived from an EMBL/GenBank/DDBJ whole genome shotgun (WGS) entry which is preliminary data.</text>
</comment>
<name>A0A317CEC2_9GAMM</name>
<dbReference type="PANTHER" id="PTHR30023:SF0">
    <property type="entry name" value="PENICILLIN-SENSITIVE CARBOXYPEPTIDASE A"/>
    <property type="match status" value="1"/>
</dbReference>
<sequence length="501" mass="55838">MLRKIKPVITVVRPLLLLSLVFPSLAVSDTLPKSEPSPALVHQTVQEQTIRQLPAPVLDILKKNNVPGENLSVYIRDLNAEKPMLSHNIDASRAPASTIKLVTTYAALKQLGPNYSWKTEAWTRGEIKNGVLQGDLILKGHGDPFLVYERFWKFAHELRDQGLTAITGDIIIDSSYYNIPAHKRSAFDGQGFRVYNAGASPLMFNFQASRIRLAAPDNEEATKADVAHFPPSKGLKVDNQVRLVAGRCKRQHSRPKLSWKTDGSLLVKGTFSRDCPARFLMRLVSEPDQHVFDAFTQFWQELGGVFSGRLKVGKITDGDELFYSYASPTLGDQIRLINKWSNNVMTRQLFLTTGVNYFEAPATEQKSRDAIKAIIEQQGVNTDGMIVDTGSGLSRKTRITARQMAQLLELAYRDAFMPEFLSSLSVPGLDGTLASRFKNEDLKGRSHLKTGTLNNVTALSGYMLNRKGRRLVVVIQHNGRKASSSAGAKVQDEILRWAFEQ</sequence>
<dbReference type="PANTHER" id="PTHR30023">
    <property type="entry name" value="D-ALANYL-D-ALANINE CARBOXYPEPTIDASE"/>
    <property type="match status" value="1"/>
</dbReference>
<evidence type="ECO:0000256" key="2">
    <source>
        <dbReference type="ARBA" id="ARBA00022801"/>
    </source>
</evidence>
<gene>
    <name evidence="4" type="primary">dacB</name>
    <name evidence="4" type="ORF">DKT75_15205</name>
</gene>
<evidence type="ECO:0000313" key="5">
    <source>
        <dbReference type="Proteomes" id="UP000245506"/>
    </source>
</evidence>
<keyword evidence="3" id="KW-0732">Signal</keyword>
<keyword evidence="4" id="KW-0121">Carboxypeptidase</keyword>